<evidence type="ECO:0000313" key="4">
    <source>
        <dbReference type="Proteomes" id="UP000266005"/>
    </source>
</evidence>
<dbReference type="Pfam" id="PF12732">
    <property type="entry name" value="YtxH"/>
    <property type="match status" value="1"/>
</dbReference>
<evidence type="ECO:0008006" key="5">
    <source>
        <dbReference type="Google" id="ProtNLM"/>
    </source>
</evidence>
<feature type="region of interest" description="Disordered" evidence="1">
    <location>
        <begin position="1"/>
        <end position="36"/>
    </location>
</feature>
<dbReference type="Proteomes" id="UP000266005">
    <property type="component" value="Unassembled WGS sequence"/>
</dbReference>
<evidence type="ECO:0000256" key="2">
    <source>
        <dbReference type="SAM" id="Phobius"/>
    </source>
</evidence>
<gene>
    <name evidence="3" type="ORF">D1627_03580</name>
</gene>
<proteinExistence type="predicted"/>
<evidence type="ECO:0000313" key="3">
    <source>
        <dbReference type="EMBL" id="RIJ42932.1"/>
    </source>
</evidence>
<evidence type="ECO:0000256" key="1">
    <source>
        <dbReference type="SAM" id="MobiDB-lite"/>
    </source>
</evidence>
<keyword evidence="4" id="KW-1185">Reference proteome</keyword>
<feature type="compositionally biased region" description="Basic and acidic residues" evidence="1">
    <location>
        <begin position="120"/>
        <end position="131"/>
    </location>
</feature>
<reference evidence="4" key="1">
    <citation type="submission" date="2018-08" db="EMBL/GenBank/DDBJ databases">
        <title>Mucilaginibacter sp. MYSH2.</title>
        <authorList>
            <person name="Seo T."/>
        </authorList>
    </citation>
    <scope>NUCLEOTIDE SEQUENCE [LARGE SCALE GENOMIC DNA]</scope>
    <source>
        <strain evidence="4">KIRAN</strain>
    </source>
</reference>
<dbReference type="AlphaFoldDB" id="A0A399SL28"/>
<feature type="compositionally biased region" description="Polar residues" evidence="1">
    <location>
        <begin position="132"/>
        <end position="145"/>
    </location>
</feature>
<feature type="transmembrane region" description="Helical" evidence="2">
    <location>
        <begin position="38"/>
        <end position="57"/>
    </location>
</feature>
<feature type="compositionally biased region" description="Polar residues" evidence="1">
    <location>
        <begin position="70"/>
        <end position="85"/>
    </location>
</feature>
<feature type="region of interest" description="Disordered" evidence="1">
    <location>
        <begin position="59"/>
        <end position="145"/>
    </location>
</feature>
<protein>
    <recommendedName>
        <fullName evidence="5">YtxH domain-containing protein</fullName>
    </recommendedName>
</protein>
<keyword evidence="2" id="KW-0812">Transmembrane</keyword>
<dbReference type="EMBL" id="QWGE01000001">
    <property type="protein sequence ID" value="RIJ42932.1"/>
    <property type="molecule type" value="Genomic_DNA"/>
</dbReference>
<dbReference type="OrthoDB" id="854008at2"/>
<dbReference type="InterPro" id="IPR024623">
    <property type="entry name" value="YtxH"/>
</dbReference>
<name>A0A399SL28_9BACT</name>
<organism evidence="3 4">
    <name type="scientific">Pontibacter oryzae</name>
    <dbReference type="NCBI Taxonomy" id="2304593"/>
    <lineage>
        <taxon>Bacteria</taxon>
        <taxon>Pseudomonadati</taxon>
        <taxon>Bacteroidota</taxon>
        <taxon>Cytophagia</taxon>
        <taxon>Cytophagales</taxon>
        <taxon>Hymenobacteraceae</taxon>
        <taxon>Pontibacter</taxon>
    </lineage>
</organism>
<feature type="compositionally biased region" description="Polar residues" evidence="1">
    <location>
        <begin position="8"/>
        <end position="21"/>
    </location>
</feature>
<sequence length="145" mass="15524">MECRSLGENKSNYSNASSVRQIRQHDTEPKRKSSGGKLAVGLLAGAAAGAIAGILLAPDKGASTRKKVSEQASKLGNQVSKGYSSTKDKVNDWTGKMKSGKTDAHVNEAPDLPPTKHKSPYTDENKWDDQQVKNMTNTARNTPGV</sequence>
<keyword evidence="2" id="KW-1133">Transmembrane helix</keyword>
<keyword evidence="2" id="KW-0472">Membrane</keyword>
<accession>A0A399SL28</accession>
<comment type="caution">
    <text evidence="3">The sequence shown here is derived from an EMBL/GenBank/DDBJ whole genome shotgun (WGS) entry which is preliminary data.</text>
</comment>